<gene>
    <name evidence="3" type="ORF">F53441_9777</name>
</gene>
<keyword evidence="3" id="KW-0723">Serine/threonine-protein kinase</keyword>
<dbReference type="AlphaFoldDB" id="A0A8H4NW24"/>
<feature type="domain" description="C2H2-type" evidence="2">
    <location>
        <begin position="350"/>
        <end position="376"/>
    </location>
</feature>
<evidence type="ECO:0000313" key="4">
    <source>
        <dbReference type="Proteomes" id="UP000605986"/>
    </source>
</evidence>
<proteinExistence type="predicted"/>
<dbReference type="PANTHER" id="PTHR35391">
    <property type="entry name" value="C2H2-TYPE DOMAIN-CONTAINING PROTEIN-RELATED"/>
    <property type="match status" value="1"/>
</dbReference>
<feature type="compositionally biased region" description="Basic and acidic residues" evidence="1">
    <location>
        <begin position="460"/>
        <end position="479"/>
    </location>
</feature>
<keyword evidence="3" id="KW-0808">Transferase</keyword>
<protein>
    <submittedName>
        <fullName evidence="3">Serine/threonine protein kinase</fullName>
    </submittedName>
</protein>
<comment type="caution">
    <text evidence="3">The sequence shown here is derived from an EMBL/GenBank/DDBJ whole genome shotgun (WGS) entry which is preliminary data.</text>
</comment>
<evidence type="ECO:0000313" key="3">
    <source>
        <dbReference type="EMBL" id="KAF4446596.1"/>
    </source>
</evidence>
<organism evidence="3 4">
    <name type="scientific">Fusarium austroafricanum</name>
    <dbReference type="NCBI Taxonomy" id="2364996"/>
    <lineage>
        <taxon>Eukaryota</taxon>
        <taxon>Fungi</taxon>
        <taxon>Dikarya</taxon>
        <taxon>Ascomycota</taxon>
        <taxon>Pezizomycotina</taxon>
        <taxon>Sordariomycetes</taxon>
        <taxon>Hypocreomycetidae</taxon>
        <taxon>Hypocreales</taxon>
        <taxon>Nectriaceae</taxon>
        <taxon>Fusarium</taxon>
        <taxon>Fusarium concolor species complex</taxon>
    </lineage>
</organism>
<sequence>MAHQLHHDSEDVIYEMAYACEDLLVEIVSKRSHSLLTDLLETYQARFSTWAAYLGVFARPSQRLDRRLQHLPDLQDIIFRLLDSLGRCLTSSQLTLSLRVDVGLIRVIAVKQRGPDFMPDHCKESHVFLQSDKDLLAEVDEIITQLNRLGLVIRNSAQSSVDNKVNDFAEKAELEPLRDLFESMIQILFPLAPQPLRHLLSASMFTRYAKIRFVKARESNLSTRHDRYQSQLSTIGENLQSSDQIPQPDQRVRSSSALPYRSDQASNPSLEPLSSIDPHALRAKIHGEVERGPKTYRTSTVLVNQSRYPQGPKGKVDGSTMCFICARPLNEQDLEPNNWSQHIDNDIKPYICLIDECKQSDGFANFQDWTSHMRDHSPTWHRKIYQPLTWQCPFCAEDEGYTGSHSLREHLTVEHSNILEGHNPDIISEQSRMLKLRPRDECLLCGFRAQECMLETTVPSKRENQTPEDMNNERIKPDGPETAGHPYGSSLDAQSNPDPDINLARHIASHLQTLMFLVLRIVSIKESYDQGQDEFSVGSDLTDVGEVSIPIQGLGETSLDAISQTDHQQEYGGKASTIDGRSSRYANTTKPNQENAAKDHTKNSEAESHTSEKGPIYDVSDQYVDVSSLSQDKGLADMSPEPSRIQNWLEGLSESEPQAANDAPTAKGVPCFLCQLKDPVNFHSGRNFKRWSDILIHINRTHLLKNEHCALCRIEFKGQQAQEMKNEHLRNASCQPASIIEKGKMLPSEYEKLKGLPGSLEEKWFGACGLLFPRQVLPTSPWYQYFTQTQ</sequence>
<dbReference type="Proteomes" id="UP000605986">
    <property type="component" value="Unassembled WGS sequence"/>
</dbReference>
<dbReference type="OrthoDB" id="195446at2759"/>
<reference evidence="3" key="1">
    <citation type="submission" date="2020-01" db="EMBL/GenBank/DDBJ databases">
        <title>Identification and distribution of gene clusters putatively required for synthesis of sphingolipid metabolism inhibitors in phylogenetically diverse species of the filamentous fungus Fusarium.</title>
        <authorList>
            <person name="Kim H.-S."/>
            <person name="Busman M."/>
            <person name="Brown D.W."/>
            <person name="Divon H."/>
            <person name="Uhlig S."/>
            <person name="Proctor R.H."/>
        </authorList>
    </citation>
    <scope>NUCLEOTIDE SEQUENCE</scope>
    <source>
        <strain evidence="3">NRRL 53441</strain>
    </source>
</reference>
<feature type="domain" description="C2H2-type" evidence="2">
    <location>
        <begin position="669"/>
        <end position="702"/>
    </location>
</feature>
<feature type="region of interest" description="Disordered" evidence="1">
    <location>
        <begin position="458"/>
        <end position="497"/>
    </location>
</feature>
<name>A0A8H4NW24_9HYPO</name>
<feature type="compositionally biased region" description="Polar residues" evidence="1">
    <location>
        <begin position="234"/>
        <end position="269"/>
    </location>
</feature>
<feature type="compositionally biased region" description="Polar residues" evidence="1">
    <location>
        <begin position="584"/>
        <end position="595"/>
    </location>
</feature>
<accession>A0A8H4NW24</accession>
<feature type="compositionally biased region" description="Basic and acidic residues" evidence="1">
    <location>
        <begin position="596"/>
        <end position="612"/>
    </location>
</feature>
<dbReference type="SMART" id="SM00355">
    <property type="entry name" value="ZnF_C2H2"/>
    <property type="match status" value="3"/>
</dbReference>
<feature type="domain" description="C2H2-type" evidence="2">
    <location>
        <begin position="390"/>
        <end position="415"/>
    </location>
</feature>
<dbReference type="InterPro" id="IPR013087">
    <property type="entry name" value="Znf_C2H2_type"/>
</dbReference>
<dbReference type="EMBL" id="JAADJG010000448">
    <property type="protein sequence ID" value="KAF4446596.1"/>
    <property type="molecule type" value="Genomic_DNA"/>
</dbReference>
<dbReference type="GO" id="GO:0004674">
    <property type="term" value="F:protein serine/threonine kinase activity"/>
    <property type="evidence" value="ECO:0007669"/>
    <property type="project" value="UniProtKB-KW"/>
</dbReference>
<evidence type="ECO:0000259" key="2">
    <source>
        <dbReference type="SMART" id="SM00355"/>
    </source>
</evidence>
<feature type="region of interest" description="Disordered" evidence="1">
    <location>
        <begin position="234"/>
        <end position="275"/>
    </location>
</feature>
<keyword evidence="3" id="KW-0418">Kinase</keyword>
<keyword evidence="4" id="KW-1185">Reference proteome</keyword>
<dbReference type="PANTHER" id="PTHR35391:SF5">
    <property type="entry name" value="DUF6590 DOMAIN-CONTAINING PROTEIN"/>
    <property type="match status" value="1"/>
</dbReference>
<feature type="region of interest" description="Disordered" evidence="1">
    <location>
        <begin position="566"/>
        <end position="617"/>
    </location>
</feature>
<evidence type="ECO:0000256" key="1">
    <source>
        <dbReference type="SAM" id="MobiDB-lite"/>
    </source>
</evidence>